<evidence type="ECO:0000256" key="1">
    <source>
        <dbReference type="SAM" id="Phobius"/>
    </source>
</evidence>
<name>A0A1L7JMG7_CLOBO</name>
<keyword evidence="1" id="KW-1133">Transmembrane helix</keyword>
<dbReference type="AlphaFoldDB" id="A0A1L7JMG7"/>
<evidence type="ECO:0000313" key="2">
    <source>
        <dbReference type="EMBL" id="APU86960.1"/>
    </source>
</evidence>
<sequence length="62" mass="7413">MRLVLVEEEKLYNEYIKYFKKGFKKSTRKIIYTVLYIFSMIYATTPAILVTKNMLDPKNKGK</sequence>
<keyword evidence="2" id="KW-0614">Plasmid</keyword>
<keyword evidence="1" id="KW-0812">Transmembrane</keyword>
<geneLocation type="plasmid" evidence="2">
    <name>pNPD8_2</name>
</geneLocation>
<dbReference type="EMBL" id="CP015703">
    <property type="protein sequence ID" value="APU86960.1"/>
    <property type="molecule type" value="Genomic_DNA"/>
</dbReference>
<gene>
    <name evidence="2" type="ORF">NPD8_4277</name>
</gene>
<accession>A0A1L7JMG7</accession>
<feature type="transmembrane region" description="Helical" evidence="1">
    <location>
        <begin position="30"/>
        <end position="50"/>
    </location>
</feature>
<proteinExistence type="predicted"/>
<protein>
    <submittedName>
        <fullName evidence="2">ATPase involved in conjugal plasmid transfer domain protein</fullName>
    </submittedName>
</protein>
<reference evidence="2" key="1">
    <citation type="submission" date="2016-05" db="EMBL/GenBank/DDBJ databases">
        <authorList>
            <person name="Lavstsen T."/>
            <person name="Jespersen J.S."/>
        </authorList>
    </citation>
    <scope>NUCLEOTIDE SEQUENCE</scope>
    <source>
        <strain evidence="2">CDC69096</strain>
        <plasmid evidence="2">pNPD8_2</plasmid>
    </source>
</reference>
<keyword evidence="1" id="KW-0472">Membrane</keyword>
<organism evidence="2">
    <name type="scientific">Clostridium botulinum</name>
    <dbReference type="NCBI Taxonomy" id="1491"/>
    <lineage>
        <taxon>Bacteria</taxon>
        <taxon>Bacillati</taxon>
        <taxon>Bacillota</taxon>
        <taxon>Clostridia</taxon>
        <taxon>Eubacteriales</taxon>
        <taxon>Clostridiaceae</taxon>
        <taxon>Clostridium</taxon>
    </lineage>
</organism>